<dbReference type="GO" id="GO:0005886">
    <property type="term" value="C:plasma membrane"/>
    <property type="evidence" value="ECO:0007669"/>
    <property type="project" value="UniProtKB-SubCell"/>
</dbReference>
<evidence type="ECO:0000256" key="2">
    <source>
        <dbReference type="ARBA" id="ARBA00022448"/>
    </source>
</evidence>
<evidence type="ECO:0000313" key="14">
    <source>
        <dbReference type="Proteomes" id="UP000197019"/>
    </source>
</evidence>
<dbReference type="PANTHER" id="PTHR43423:SF12">
    <property type="entry name" value="IRON EXPORT ATP-BINDING PROTEIN FETA-RELATED"/>
    <property type="match status" value="1"/>
</dbReference>
<keyword evidence="2" id="KW-0813">Transport</keyword>
<dbReference type="GO" id="GO:0016887">
    <property type="term" value="F:ATP hydrolysis activity"/>
    <property type="evidence" value="ECO:0007669"/>
    <property type="project" value="InterPro"/>
</dbReference>
<dbReference type="GO" id="GO:0005315">
    <property type="term" value="F:phosphate transmembrane transporter activity"/>
    <property type="evidence" value="ECO:0007669"/>
    <property type="project" value="InterPro"/>
</dbReference>
<evidence type="ECO:0000313" key="12">
    <source>
        <dbReference type="EMBL" id="ASF44683.1"/>
    </source>
</evidence>
<dbReference type="InterPro" id="IPR017871">
    <property type="entry name" value="ABC_transporter-like_CS"/>
</dbReference>
<feature type="domain" description="ABC transporter" evidence="11">
    <location>
        <begin position="31"/>
        <end position="272"/>
    </location>
</feature>
<dbReference type="SUPFAM" id="SSF52540">
    <property type="entry name" value="P-loop containing nucleoside triphosphate hydrolases"/>
    <property type="match status" value="1"/>
</dbReference>
<keyword evidence="5" id="KW-0592">Phosphate transport</keyword>
<dbReference type="GO" id="GO:0005524">
    <property type="term" value="F:ATP binding"/>
    <property type="evidence" value="ECO:0007669"/>
    <property type="project" value="UniProtKB-KW"/>
</dbReference>
<dbReference type="Gene3D" id="3.40.50.300">
    <property type="entry name" value="P-loop containing nucleotide triphosphate hydrolases"/>
    <property type="match status" value="1"/>
</dbReference>
<dbReference type="InterPro" id="IPR003593">
    <property type="entry name" value="AAA+_ATPase"/>
</dbReference>
<dbReference type="AlphaFoldDB" id="A0A1Z4BTX4"/>
<keyword evidence="6" id="KW-0547">Nucleotide-binding</keyword>
<dbReference type="InterPro" id="IPR005670">
    <property type="entry name" value="PstB-like"/>
</dbReference>
<dbReference type="EMBL" id="PGFZ01000002">
    <property type="protein sequence ID" value="POZ52618.1"/>
    <property type="molecule type" value="Genomic_DNA"/>
</dbReference>
<evidence type="ECO:0000256" key="9">
    <source>
        <dbReference type="ARBA" id="ARBA00023136"/>
    </source>
</evidence>
<name>A0A1Z4BTX4_9GAMM</name>
<evidence type="ECO:0000256" key="5">
    <source>
        <dbReference type="ARBA" id="ARBA00022592"/>
    </source>
</evidence>
<evidence type="ECO:0000313" key="15">
    <source>
        <dbReference type="Proteomes" id="UP000237423"/>
    </source>
</evidence>
<evidence type="ECO:0000256" key="10">
    <source>
        <dbReference type="ARBA" id="ARBA00054713"/>
    </source>
</evidence>
<dbReference type="FunFam" id="3.40.50.300:FF:000132">
    <property type="entry name" value="Phosphate import ATP-binding protein PstB"/>
    <property type="match status" value="1"/>
</dbReference>
<sequence>MTAQEIRTHAIDINSVLNNRTKHQGTNEVSIKVEDLKLFYGQKQALYGINMEMPKKKVTAYIGPSGCGKSTLLRCINRMNDLVDNVTIEGKILLDNENIYDKSVNVAALRRRVGMVFQKPNPFPKSIFENVAYGLRIQGINDKRILEETVENALRGAALWDEMKDRLNDNALGMSGGQQQRLVIARAIAIEPEVLLLDEPASALDPISTLKIEELINELKEKYTIVIVTHNMQQAARVSDYTAFMYMGELIEMGTTSELFTNPKKKQTEDYITGRYG</sequence>
<protein>
    <submittedName>
        <fullName evidence="12">Phosphate ABC transporter ATP-binding protein</fullName>
    </submittedName>
</protein>
<dbReference type="PROSITE" id="PS50893">
    <property type="entry name" value="ABC_TRANSPORTER_2"/>
    <property type="match status" value="1"/>
</dbReference>
<proteinExistence type="predicted"/>
<keyword evidence="8" id="KW-1278">Translocase</keyword>
<comment type="subcellular location">
    <subcellularLocation>
        <location evidence="1">Cell inner membrane</location>
        <topology evidence="1">Peripheral membrane protein</topology>
    </subcellularLocation>
</comment>
<keyword evidence="14" id="KW-1185">Reference proteome</keyword>
<organism evidence="12 14">
    <name type="scientific">Methylovulum psychrotolerans</name>
    <dbReference type="NCBI Taxonomy" id="1704499"/>
    <lineage>
        <taxon>Bacteria</taxon>
        <taxon>Pseudomonadati</taxon>
        <taxon>Pseudomonadota</taxon>
        <taxon>Gammaproteobacteria</taxon>
        <taxon>Methylococcales</taxon>
        <taxon>Methylococcaceae</taxon>
        <taxon>Methylovulum</taxon>
    </lineage>
</organism>
<dbReference type="RefSeq" id="WP_088617566.1">
    <property type="nucleotide sequence ID" value="NZ_CP022129.1"/>
</dbReference>
<evidence type="ECO:0000256" key="7">
    <source>
        <dbReference type="ARBA" id="ARBA00022840"/>
    </source>
</evidence>
<dbReference type="NCBIfam" id="TIGR00972">
    <property type="entry name" value="3a0107s01c2"/>
    <property type="match status" value="1"/>
</dbReference>
<reference evidence="13 15" key="2">
    <citation type="submission" date="2017-11" db="EMBL/GenBank/DDBJ databases">
        <title>Draft Genome Sequence of Methylobacter psychrotolerans Sph1T, an Obligate Methanotroph from Low-Temperature Environments.</title>
        <authorList>
            <person name="Oshkin I.Y."/>
            <person name="Miroshnikov K."/>
            <person name="Belova S.E."/>
            <person name="Korzhenkov A."/>
            <person name="Toshchakov S.V."/>
            <person name="Dedysh S.N."/>
        </authorList>
    </citation>
    <scope>NUCLEOTIDE SEQUENCE [LARGE SCALE GENOMIC DNA]</scope>
    <source>
        <strain evidence="13 15">Sph1</strain>
    </source>
</reference>
<dbReference type="Pfam" id="PF00005">
    <property type="entry name" value="ABC_tran"/>
    <property type="match status" value="1"/>
</dbReference>
<dbReference type="PANTHER" id="PTHR43423">
    <property type="entry name" value="ABC TRANSPORTER I FAMILY MEMBER 17"/>
    <property type="match status" value="1"/>
</dbReference>
<dbReference type="PROSITE" id="PS00211">
    <property type="entry name" value="ABC_TRANSPORTER_1"/>
    <property type="match status" value="1"/>
</dbReference>
<evidence type="ECO:0000256" key="4">
    <source>
        <dbReference type="ARBA" id="ARBA00022519"/>
    </source>
</evidence>
<dbReference type="OrthoDB" id="9802264at2"/>
<dbReference type="InterPro" id="IPR003439">
    <property type="entry name" value="ABC_transporter-like_ATP-bd"/>
</dbReference>
<dbReference type="GO" id="GO:0035435">
    <property type="term" value="P:phosphate ion transmembrane transport"/>
    <property type="evidence" value="ECO:0007669"/>
    <property type="project" value="InterPro"/>
</dbReference>
<dbReference type="Proteomes" id="UP000237423">
    <property type="component" value="Unassembled WGS sequence"/>
</dbReference>
<keyword evidence="4" id="KW-0997">Cell inner membrane</keyword>
<keyword evidence="9" id="KW-0472">Membrane</keyword>
<dbReference type="InterPro" id="IPR027417">
    <property type="entry name" value="P-loop_NTPase"/>
</dbReference>
<dbReference type="SMART" id="SM00382">
    <property type="entry name" value="AAA"/>
    <property type="match status" value="1"/>
</dbReference>
<dbReference type="EMBL" id="CP022129">
    <property type="protein sequence ID" value="ASF44683.1"/>
    <property type="molecule type" value="Genomic_DNA"/>
</dbReference>
<dbReference type="KEGG" id="mpsy:CEK71_00605"/>
<accession>A0A1Z4BTX4</accession>
<comment type="function">
    <text evidence="10">Part of the ABC transporter complex PstSACB involved in phosphate import. Responsible for energy coupling to the transport system.</text>
</comment>
<reference evidence="12 14" key="1">
    <citation type="submission" date="2017-06" db="EMBL/GenBank/DDBJ databases">
        <title>Genome Sequencing of the methanotroph Methylovulum psychrotolerants str. HV10-M2 isolated from a high-altitude environment.</title>
        <authorList>
            <person name="Mateos-Rivera A."/>
        </authorList>
    </citation>
    <scope>NUCLEOTIDE SEQUENCE [LARGE SCALE GENOMIC DNA]</scope>
    <source>
        <strain evidence="12 14">HV10_M2</strain>
    </source>
</reference>
<gene>
    <name evidence="13" type="ORF">AADEFJLK_01222</name>
    <name evidence="12" type="ORF">CEK71_00605</name>
</gene>
<evidence type="ECO:0000259" key="11">
    <source>
        <dbReference type="PROSITE" id="PS50893"/>
    </source>
</evidence>
<keyword evidence="7 12" id="KW-0067">ATP-binding</keyword>
<dbReference type="Proteomes" id="UP000197019">
    <property type="component" value="Chromosome"/>
</dbReference>
<evidence type="ECO:0000256" key="3">
    <source>
        <dbReference type="ARBA" id="ARBA00022475"/>
    </source>
</evidence>
<keyword evidence="3" id="KW-1003">Cell membrane</keyword>
<evidence type="ECO:0000256" key="6">
    <source>
        <dbReference type="ARBA" id="ARBA00022741"/>
    </source>
</evidence>
<evidence type="ECO:0000256" key="1">
    <source>
        <dbReference type="ARBA" id="ARBA00004417"/>
    </source>
</evidence>
<evidence type="ECO:0000313" key="13">
    <source>
        <dbReference type="EMBL" id="POZ52618.1"/>
    </source>
</evidence>
<evidence type="ECO:0000256" key="8">
    <source>
        <dbReference type="ARBA" id="ARBA00022967"/>
    </source>
</evidence>
<dbReference type="CDD" id="cd03260">
    <property type="entry name" value="ABC_PstB_phosphate_transporter"/>
    <property type="match status" value="1"/>
</dbReference>